<feature type="active site" description="Acyl-ester intermediate" evidence="4">
    <location>
        <position position="204"/>
    </location>
</feature>
<dbReference type="InterPro" id="IPR002018">
    <property type="entry name" value="CarbesteraseB"/>
</dbReference>
<proteinExistence type="inferred from homology"/>
<dbReference type="Pfam" id="PF00135">
    <property type="entry name" value="COesterase"/>
    <property type="match status" value="1"/>
</dbReference>
<evidence type="ECO:0000256" key="4">
    <source>
        <dbReference type="PIRSR" id="PIRSR600997-1"/>
    </source>
</evidence>
<evidence type="ECO:0000313" key="7">
    <source>
        <dbReference type="Proteomes" id="UP000193498"/>
    </source>
</evidence>
<protein>
    <submittedName>
        <fullName evidence="6">Alpha/beta-hydrolase</fullName>
    </submittedName>
</protein>
<dbReference type="STRING" id="1314790.A0A1Y1X499"/>
<evidence type="ECO:0000256" key="3">
    <source>
        <dbReference type="ARBA" id="ARBA00023157"/>
    </source>
</evidence>
<name>A0A1Y1X499_9FUNG</name>
<comment type="similarity">
    <text evidence="1">Belongs to the type-B carboxylesterase/lipase family.</text>
</comment>
<keyword evidence="2 6" id="KW-0378">Hydrolase</keyword>
<evidence type="ECO:0000256" key="1">
    <source>
        <dbReference type="ARBA" id="ARBA00005964"/>
    </source>
</evidence>
<feature type="active site" description="Charge relay system" evidence="4">
    <location>
        <position position="422"/>
    </location>
</feature>
<dbReference type="SUPFAM" id="SSF53474">
    <property type="entry name" value="alpha/beta-Hydrolases"/>
    <property type="match status" value="1"/>
</dbReference>
<dbReference type="InterPro" id="IPR000997">
    <property type="entry name" value="Cholinesterase"/>
</dbReference>
<gene>
    <name evidence="6" type="ORF">K493DRAFT_97720</name>
</gene>
<dbReference type="Proteomes" id="UP000193498">
    <property type="component" value="Unassembled WGS sequence"/>
</dbReference>
<dbReference type="PANTHER" id="PTHR43918:SF4">
    <property type="entry name" value="CARBOXYLIC ESTER HYDROLASE"/>
    <property type="match status" value="1"/>
</dbReference>
<organism evidence="6 7">
    <name type="scientific">Basidiobolus meristosporus CBS 931.73</name>
    <dbReference type="NCBI Taxonomy" id="1314790"/>
    <lineage>
        <taxon>Eukaryota</taxon>
        <taxon>Fungi</taxon>
        <taxon>Fungi incertae sedis</taxon>
        <taxon>Zoopagomycota</taxon>
        <taxon>Entomophthoromycotina</taxon>
        <taxon>Basidiobolomycetes</taxon>
        <taxon>Basidiobolales</taxon>
        <taxon>Basidiobolaceae</taxon>
        <taxon>Basidiobolus</taxon>
    </lineage>
</organism>
<feature type="active site" description="Charge relay system" evidence="4">
    <location>
        <position position="325"/>
    </location>
</feature>
<dbReference type="OrthoDB" id="408631at2759"/>
<sequence length="506" mass="56108">ESYVNQIVVELPQGKYQGLAYKAHQAFLNIPYAQAPVGELRWKKPQKLQLGATELFDATKTGPSCPQPKALIATFPGISDFVPDQDEDNCLNLNIWTPPSATKPKEGWPVMVWIHGGSLKDGANSLPIYDGTRLVQAKPVVVVVINYRLNVFGFLASKELAEDSEDGSAGNYGFLDQRLAFEWVKENISYFGGDSTRICGFGESAGSVSLAHHLVISRGLFQRAILQSGGLDTLPAATMEKQQIIFDEICKQLTITGDDKVAQLRKVSSEKLIDTIVAVSEKRYLLWVGTIDGATIKQSPRLLYQNPDNFDPFVKDIIIGENTDEGSIFLAGFGKLETYRANLEAVFPAKIVPTIESLYPLDSFEGSVMLAGAKIYGDRIFVHPIRDNACDLVRGGPSRKVYFYRFNSPLEKTAHLNLGIHHAVEIPFVFNQVDYLNEAEKKLAQRITEYWVNFASHGVPGEDWEPLTDGNGVSLVFESGGRVEKEPMQDSVRDSRISFWKSLHSA</sequence>
<dbReference type="ESTHER" id="9fung-a0a1y1x499">
    <property type="family name" value="Fungal_carboxylesterase_lipase"/>
</dbReference>
<keyword evidence="7" id="KW-1185">Reference proteome</keyword>
<feature type="domain" description="Carboxylesterase type B" evidence="5">
    <location>
        <begin position="7"/>
        <end position="500"/>
    </location>
</feature>
<dbReference type="InterPro" id="IPR050654">
    <property type="entry name" value="AChE-related_enzymes"/>
</dbReference>
<dbReference type="InParanoid" id="A0A1Y1X499"/>
<evidence type="ECO:0000259" key="5">
    <source>
        <dbReference type="Pfam" id="PF00135"/>
    </source>
</evidence>
<dbReference type="AlphaFoldDB" id="A0A1Y1X499"/>
<dbReference type="FunCoup" id="A0A1Y1X499">
    <property type="interactions" value="2"/>
</dbReference>
<evidence type="ECO:0000256" key="2">
    <source>
        <dbReference type="ARBA" id="ARBA00022801"/>
    </source>
</evidence>
<dbReference type="InterPro" id="IPR029058">
    <property type="entry name" value="AB_hydrolase_fold"/>
</dbReference>
<dbReference type="GO" id="GO:0004104">
    <property type="term" value="F:cholinesterase activity"/>
    <property type="evidence" value="ECO:0007669"/>
    <property type="project" value="InterPro"/>
</dbReference>
<comment type="caution">
    <text evidence="6">The sequence shown here is derived from an EMBL/GenBank/DDBJ whole genome shotgun (WGS) entry which is preliminary data.</text>
</comment>
<reference evidence="6 7" key="1">
    <citation type="submission" date="2016-07" db="EMBL/GenBank/DDBJ databases">
        <title>Pervasive Adenine N6-methylation of Active Genes in Fungi.</title>
        <authorList>
            <consortium name="DOE Joint Genome Institute"/>
            <person name="Mondo S.J."/>
            <person name="Dannebaum R.O."/>
            <person name="Kuo R.C."/>
            <person name="Labutti K."/>
            <person name="Haridas S."/>
            <person name="Kuo A."/>
            <person name="Salamov A."/>
            <person name="Ahrendt S.R."/>
            <person name="Lipzen A."/>
            <person name="Sullivan W."/>
            <person name="Andreopoulos W.B."/>
            <person name="Clum A."/>
            <person name="Lindquist E."/>
            <person name="Daum C."/>
            <person name="Ramamoorthy G.K."/>
            <person name="Gryganskyi A."/>
            <person name="Culley D."/>
            <person name="Magnuson J.K."/>
            <person name="James T.Y."/>
            <person name="O'Malley M.A."/>
            <person name="Stajich J.E."/>
            <person name="Spatafora J.W."/>
            <person name="Visel A."/>
            <person name="Grigoriev I.V."/>
        </authorList>
    </citation>
    <scope>NUCLEOTIDE SEQUENCE [LARGE SCALE GENOMIC DNA]</scope>
    <source>
        <strain evidence="6 7">CBS 931.73</strain>
    </source>
</reference>
<feature type="non-terminal residue" evidence="6">
    <location>
        <position position="1"/>
    </location>
</feature>
<dbReference type="PRINTS" id="PR00878">
    <property type="entry name" value="CHOLNESTRASE"/>
</dbReference>
<keyword evidence="3" id="KW-1015">Disulfide bond</keyword>
<dbReference type="EMBL" id="MCFE01000738">
    <property type="protein sequence ID" value="ORX80468.1"/>
    <property type="molecule type" value="Genomic_DNA"/>
</dbReference>
<evidence type="ECO:0000313" key="6">
    <source>
        <dbReference type="EMBL" id="ORX80468.1"/>
    </source>
</evidence>
<dbReference type="PANTHER" id="PTHR43918">
    <property type="entry name" value="ACETYLCHOLINESTERASE"/>
    <property type="match status" value="1"/>
</dbReference>
<accession>A0A1Y1X499</accession>
<dbReference type="Gene3D" id="3.40.50.1820">
    <property type="entry name" value="alpha/beta hydrolase"/>
    <property type="match status" value="1"/>
</dbReference>